<keyword evidence="4 6" id="KW-0687">Ribonucleoprotein</keyword>
<comment type="similarity">
    <text evidence="1 6">Belongs to the universal ribosomal protein uL16 family.</text>
</comment>
<evidence type="ECO:0000256" key="6">
    <source>
        <dbReference type="RuleBase" id="RU004413"/>
    </source>
</evidence>
<keyword evidence="3 6" id="KW-0689">Ribosomal protein</keyword>
<dbReference type="PANTHER" id="PTHR12220">
    <property type="entry name" value="50S/60S RIBOSOMAL PROTEIN L16"/>
    <property type="match status" value="1"/>
</dbReference>
<dbReference type="Gene3D" id="3.90.1170.10">
    <property type="entry name" value="Ribosomal protein L10e/L16"/>
    <property type="match status" value="1"/>
</dbReference>
<dbReference type="InterPro" id="IPR047873">
    <property type="entry name" value="Ribosomal_uL16"/>
</dbReference>
<dbReference type="PROSITE" id="PS00701">
    <property type="entry name" value="RIBOSOMAL_L16_2"/>
    <property type="match status" value="1"/>
</dbReference>
<evidence type="ECO:0000256" key="1">
    <source>
        <dbReference type="ARBA" id="ARBA00008931"/>
    </source>
</evidence>
<evidence type="ECO:0000313" key="7">
    <source>
        <dbReference type="EMBL" id="KAI5416059.1"/>
    </source>
</evidence>
<evidence type="ECO:0000313" key="8">
    <source>
        <dbReference type="Proteomes" id="UP001058974"/>
    </source>
</evidence>
<dbReference type="NCBIfam" id="TIGR01164">
    <property type="entry name" value="rplP_bact"/>
    <property type="match status" value="1"/>
</dbReference>
<name>A0A9D4X9L0_PEA</name>
<protein>
    <recommendedName>
        <fullName evidence="5">50S ribosomal protein L16, chloroplastic</fullName>
    </recommendedName>
</protein>
<dbReference type="SUPFAM" id="SSF54686">
    <property type="entry name" value="Ribosomal protein L16p/L10e"/>
    <property type="match status" value="1"/>
</dbReference>
<dbReference type="GO" id="GO:0005762">
    <property type="term" value="C:mitochondrial large ribosomal subunit"/>
    <property type="evidence" value="ECO:0007669"/>
    <property type="project" value="TreeGrafter"/>
</dbReference>
<dbReference type="InterPro" id="IPR016180">
    <property type="entry name" value="Ribosomal_uL16_dom"/>
</dbReference>
<dbReference type="Pfam" id="PF00252">
    <property type="entry name" value="Ribosomal_L16"/>
    <property type="match status" value="1"/>
</dbReference>
<dbReference type="GO" id="GO:0032543">
    <property type="term" value="P:mitochondrial translation"/>
    <property type="evidence" value="ECO:0007669"/>
    <property type="project" value="TreeGrafter"/>
</dbReference>
<dbReference type="AlphaFoldDB" id="A0A9D4X9L0"/>
<keyword evidence="8" id="KW-1185">Reference proteome</keyword>
<dbReference type="Gramene" id="Psat04G0119700-T1">
    <property type="protein sequence ID" value="KAI5416059.1"/>
    <property type="gene ID" value="KIW84_041197"/>
</dbReference>
<dbReference type="PANTHER" id="PTHR12220:SF13">
    <property type="entry name" value="LARGE RIBOSOMAL SUBUNIT PROTEIN UL16M"/>
    <property type="match status" value="1"/>
</dbReference>
<evidence type="ECO:0000256" key="4">
    <source>
        <dbReference type="ARBA" id="ARBA00023274"/>
    </source>
</evidence>
<proteinExistence type="inferred from homology"/>
<sequence>MSEVREWSRVQSSYLKIDEIGEENVSFSCSASQNATKREEDEHEVFKALESAWITSRQLEAGRREMSQNVFRGGQIWVHIFRENPITVRPTKTRMGSGKGLPEYWVAVVKPAKILYEVRGVP</sequence>
<reference evidence="7 8" key="1">
    <citation type="journal article" date="2022" name="Nat. Genet.">
        <title>Improved pea reference genome and pan-genome highlight genomic features and evolutionary characteristics.</title>
        <authorList>
            <person name="Yang T."/>
            <person name="Liu R."/>
            <person name="Luo Y."/>
            <person name="Hu S."/>
            <person name="Wang D."/>
            <person name="Wang C."/>
            <person name="Pandey M.K."/>
            <person name="Ge S."/>
            <person name="Xu Q."/>
            <person name="Li N."/>
            <person name="Li G."/>
            <person name="Huang Y."/>
            <person name="Saxena R.K."/>
            <person name="Ji Y."/>
            <person name="Li M."/>
            <person name="Yan X."/>
            <person name="He Y."/>
            <person name="Liu Y."/>
            <person name="Wang X."/>
            <person name="Xiang C."/>
            <person name="Varshney R.K."/>
            <person name="Ding H."/>
            <person name="Gao S."/>
            <person name="Zong X."/>
        </authorList>
    </citation>
    <scope>NUCLEOTIDE SEQUENCE [LARGE SCALE GENOMIC DNA]</scope>
    <source>
        <strain evidence="7 8">cv. Zhongwan 6</strain>
    </source>
</reference>
<comment type="caution">
    <text evidence="7">The sequence shown here is derived from an EMBL/GenBank/DDBJ whole genome shotgun (WGS) entry which is preliminary data.</text>
</comment>
<dbReference type="GO" id="GO:0019843">
    <property type="term" value="F:rRNA binding"/>
    <property type="evidence" value="ECO:0007669"/>
    <property type="project" value="InterPro"/>
</dbReference>
<dbReference type="CDD" id="cd01433">
    <property type="entry name" value="Ribosomal_L16_L10e"/>
    <property type="match status" value="1"/>
</dbReference>
<dbReference type="Proteomes" id="UP001058974">
    <property type="component" value="Chromosome 4"/>
</dbReference>
<keyword evidence="2" id="KW-0934">Plastid</keyword>
<dbReference type="EMBL" id="JAMSHJ010000004">
    <property type="protein sequence ID" value="KAI5416059.1"/>
    <property type="molecule type" value="Genomic_DNA"/>
</dbReference>
<evidence type="ECO:0000256" key="2">
    <source>
        <dbReference type="ARBA" id="ARBA00022640"/>
    </source>
</evidence>
<accession>A0A9D4X9L0</accession>
<dbReference type="InterPro" id="IPR020798">
    <property type="entry name" value="Ribosomal_uL16_CS"/>
</dbReference>
<organism evidence="7 8">
    <name type="scientific">Pisum sativum</name>
    <name type="common">Garden pea</name>
    <name type="synonym">Lathyrus oleraceus</name>
    <dbReference type="NCBI Taxonomy" id="3888"/>
    <lineage>
        <taxon>Eukaryota</taxon>
        <taxon>Viridiplantae</taxon>
        <taxon>Streptophyta</taxon>
        <taxon>Embryophyta</taxon>
        <taxon>Tracheophyta</taxon>
        <taxon>Spermatophyta</taxon>
        <taxon>Magnoliopsida</taxon>
        <taxon>eudicotyledons</taxon>
        <taxon>Gunneridae</taxon>
        <taxon>Pentapetalae</taxon>
        <taxon>rosids</taxon>
        <taxon>fabids</taxon>
        <taxon>Fabales</taxon>
        <taxon>Fabaceae</taxon>
        <taxon>Papilionoideae</taxon>
        <taxon>50 kb inversion clade</taxon>
        <taxon>NPAAA clade</taxon>
        <taxon>Hologalegina</taxon>
        <taxon>IRL clade</taxon>
        <taxon>Fabeae</taxon>
        <taxon>Lathyrus</taxon>
    </lineage>
</organism>
<dbReference type="OrthoDB" id="1543668at2759"/>
<dbReference type="PRINTS" id="PR00060">
    <property type="entry name" value="RIBOSOMALL16"/>
</dbReference>
<gene>
    <name evidence="7" type="ORF">KIW84_041197</name>
</gene>
<dbReference type="GO" id="GO:0003735">
    <property type="term" value="F:structural constituent of ribosome"/>
    <property type="evidence" value="ECO:0007669"/>
    <property type="project" value="InterPro"/>
</dbReference>
<dbReference type="InterPro" id="IPR036920">
    <property type="entry name" value="Ribosomal_uL16_sf"/>
</dbReference>
<evidence type="ECO:0000256" key="3">
    <source>
        <dbReference type="ARBA" id="ARBA00022980"/>
    </source>
</evidence>
<dbReference type="InterPro" id="IPR000114">
    <property type="entry name" value="Ribosomal_uL16_bact-type"/>
</dbReference>
<evidence type="ECO:0000256" key="5">
    <source>
        <dbReference type="ARBA" id="ARBA00035526"/>
    </source>
</evidence>